<dbReference type="Pfam" id="PF01408">
    <property type="entry name" value="GFO_IDH_MocA"/>
    <property type="match status" value="1"/>
</dbReference>
<proteinExistence type="predicted"/>
<evidence type="ECO:0000313" key="4">
    <source>
        <dbReference type="Proteomes" id="UP001431776"/>
    </source>
</evidence>
<dbReference type="GO" id="GO:0000166">
    <property type="term" value="F:nucleotide binding"/>
    <property type="evidence" value="ECO:0007669"/>
    <property type="project" value="InterPro"/>
</dbReference>
<feature type="domain" description="GFO/IDH/MocA-like oxidoreductase" evidence="2">
    <location>
        <begin position="181"/>
        <end position="314"/>
    </location>
</feature>
<evidence type="ECO:0000313" key="3">
    <source>
        <dbReference type="EMBL" id="MDI6449037.1"/>
    </source>
</evidence>
<dbReference type="EMBL" id="JASCXX010000008">
    <property type="protein sequence ID" value="MDI6449037.1"/>
    <property type="molecule type" value="Genomic_DNA"/>
</dbReference>
<dbReference type="PROSITE" id="PS51318">
    <property type="entry name" value="TAT"/>
    <property type="match status" value="1"/>
</dbReference>
<organism evidence="3 4">
    <name type="scientific">Anaerobaca lacustris</name>
    <dbReference type="NCBI Taxonomy" id="3044600"/>
    <lineage>
        <taxon>Bacteria</taxon>
        <taxon>Pseudomonadati</taxon>
        <taxon>Planctomycetota</taxon>
        <taxon>Phycisphaerae</taxon>
        <taxon>Sedimentisphaerales</taxon>
        <taxon>Anaerobacaceae</taxon>
        <taxon>Anaerobaca</taxon>
    </lineage>
</organism>
<feature type="domain" description="Gfo/Idh/MocA-like oxidoreductase N-terminal" evidence="1">
    <location>
        <begin position="41"/>
        <end position="155"/>
    </location>
</feature>
<dbReference type="SUPFAM" id="SSF55347">
    <property type="entry name" value="Glyceraldehyde-3-phosphate dehydrogenase-like, C-terminal domain"/>
    <property type="match status" value="1"/>
</dbReference>
<dbReference type="PANTHER" id="PTHR43818:SF5">
    <property type="entry name" value="OXIDOREDUCTASE FAMILY PROTEIN"/>
    <property type="match status" value="1"/>
</dbReference>
<accession>A0AAW6TXA1</accession>
<evidence type="ECO:0000259" key="2">
    <source>
        <dbReference type="Pfam" id="PF22725"/>
    </source>
</evidence>
<dbReference type="Gene3D" id="3.30.360.10">
    <property type="entry name" value="Dihydrodipicolinate Reductase, domain 2"/>
    <property type="match status" value="1"/>
</dbReference>
<dbReference type="InterPro" id="IPR000683">
    <property type="entry name" value="Gfo/Idh/MocA-like_OxRdtase_N"/>
</dbReference>
<dbReference type="Proteomes" id="UP001431776">
    <property type="component" value="Unassembled WGS sequence"/>
</dbReference>
<sequence length="428" mass="46951">MAHKQKWTRRELLKSSAVAAGTLVLTGTPGSLTYAQGSDTIRVGVVGCGGRGSGAAHDCVNSSPGVKIVALADAFGDRIAKLKGDFSVPDDRCFVGLDSYKKLMALDDVNFVILAAPPGFRPPHLAEAIRQGKHVFMEKPVAVCPAGIKVVIEASELAEQKGLGIVAGTQRRHQFEYVETMKRVLDGAIGEIVSAQCYWNMGGLWCHKRRPGESDVEWQMRNWLYFTWLSGDHIVEQHVHNLDVVNWAFGDVLPETVHGIGGRQYRTGEEYGHIFDHFGVEFSYPGDVRTISTCRQIEGTAGNVSERVVGTKGWTNCSGRIEGENAWRYSGPRSNPYVQEHTDLIASIRSGKPLNEGKTVAGSTLCAIMGRESAYSRQQFKTSWFTSRCTLDLLPSPDLKLSDSMPVPAVAIPGQYELLGFPQRQRRG</sequence>
<dbReference type="Gene3D" id="3.40.50.720">
    <property type="entry name" value="NAD(P)-binding Rossmann-like Domain"/>
    <property type="match status" value="1"/>
</dbReference>
<dbReference type="RefSeq" id="WP_349244446.1">
    <property type="nucleotide sequence ID" value="NZ_JASCXX010000008.1"/>
</dbReference>
<name>A0AAW6TXA1_9BACT</name>
<dbReference type="Pfam" id="PF22725">
    <property type="entry name" value="GFO_IDH_MocA_C3"/>
    <property type="match status" value="1"/>
</dbReference>
<protein>
    <submittedName>
        <fullName evidence="3">Gfo/Idh/MocA family oxidoreductase</fullName>
    </submittedName>
</protein>
<keyword evidence="4" id="KW-1185">Reference proteome</keyword>
<dbReference type="SUPFAM" id="SSF51735">
    <property type="entry name" value="NAD(P)-binding Rossmann-fold domains"/>
    <property type="match status" value="1"/>
</dbReference>
<dbReference type="PANTHER" id="PTHR43818">
    <property type="entry name" value="BCDNA.GH03377"/>
    <property type="match status" value="1"/>
</dbReference>
<gene>
    <name evidence="3" type="ORF">QJ522_08280</name>
</gene>
<dbReference type="AlphaFoldDB" id="A0AAW6TXA1"/>
<comment type="caution">
    <text evidence="3">The sequence shown here is derived from an EMBL/GenBank/DDBJ whole genome shotgun (WGS) entry which is preliminary data.</text>
</comment>
<reference evidence="3" key="1">
    <citation type="submission" date="2023-05" db="EMBL/GenBank/DDBJ databases">
        <title>Anaerotaeda fermentans gen. nov., sp. nov., a novel anaerobic planctomycete of the new family within the order Sedimentisphaerales isolated from Taman Peninsula, Russia.</title>
        <authorList>
            <person name="Khomyakova M.A."/>
            <person name="Merkel A.Y."/>
            <person name="Slobodkin A.I."/>
        </authorList>
    </citation>
    <scope>NUCLEOTIDE SEQUENCE</scope>
    <source>
        <strain evidence="3">M17dextr</strain>
    </source>
</reference>
<dbReference type="InterPro" id="IPR006311">
    <property type="entry name" value="TAT_signal"/>
</dbReference>
<dbReference type="InterPro" id="IPR050463">
    <property type="entry name" value="Gfo/Idh/MocA_oxidrdct_glycsds"/>
</dbReference>
<dbReference type="InterPro" id="IPR055170">
    <property type="entry name" value="GFO_IDH_MocA-like_dom"/>
</dbReference>
<evidence type="ECO:0000259" key="1">
    <source>
        <dbReference type="Pfam" id="PF01408"/>
    </source>
</evidence>
<dbReference type="InterPro" id="IPR036291">
    <property type="entry name" value="NAD(P)-bd_dom_sf"/>
</dbReference>